<keyword evidence="3" id="KW-1185">Reference proteome</keyword>
<keyword evidence="1" id="KW-0732">Signal</keyword>
<reference evidence="2 3" key="1">
    <citation type="submission" date="2019-04" db="EMBL/GenBank/DDBJ databases">
        <authorList>
            <person name="Van Vliet M D."/>
        </authorList>
    </citation>
    <scope>NUCLEOTIDE SEQUENCE [LARGE SCALE GENOMIC DNA]</scope>
    <source>
        <strain evidence="2 3">F21</strain>
    </source>
</reference>
<dbReference type="InterPro" id="IPR013783">
    <property type="entry name" value="Ig-like_fold"/>
</dbReference>
<gene>
    <name evidence="2" type="ORF">SCARR_02777</name>
</gene>
<accession>A0A6C2UKE8</accession>
<dbReference type="SUPFAM" id="SSF49265">
    <property type="entry name" value="Fibronectin type III"/>
    <property type="match status" value="1"/>
</dbReference>
<proteinExistence type="predicted"/>
<organism evidence="2 3">
    <name type="scientific">Pontiella sulfatireligans</name>
    <dbReference type="NCBI Taxonomy" id="2750658"/>
    <lineage>
        <taxon>Bacteria</taxon>
        <taxon>Pseudomonadati</taxon>
        <taxon>Kiritimatiellota</taxon>
        <taxon>Kiritimatiellia</taxon>
        <taxon>Kiritimatiellales</taxon>
        <taxon>Pontiellaceae</taxon>
        <taxon>Pontiella</taxon>
    </lineage>
</organism>
<dbReference type="AlphaFoldDB" id="A0A6C2UKE8"/>
<name>A0A6C2UKE8_9BACT</name>
<dbReference type="RefSeq" id="WP_136062231.1">
    <property type="nucleotide sequence ID" value="NZ_CAAHFH010000002.1"/>
</dbReference>
<evidence type="ECO:0000313" key="2">
    <source>
        <dbReference type="EMBL" id="VGO20710.1"/>
    </source>
</evidence>
<dbReference type="Gene3D" id="2.60.40.10">
    <property type="entry name" value="Immunoglobulins"/>
    <property type="match status" value="2"/>
</dbReference>
<protein>
    <recommendedName>
        <fullName evidence="4">Amylopullulanase</fullName>
    </recommendedName>
</protein>
<feature type="chain" id="PRO_5025670772" description="Amylopullulanase" evidence="1">
    <location>
        <begin position="21"/>
        <end position="1083"/>
    </location>
</feature>
<evidence type="ECO:0008006" key="4">
    <source>
        <dbReference type="Google" id="ProtNLM"/>
    </source>
</evidence>
<dbReference type="InterPro" id="IPR036116">
    <property type="entry name" value="FN3_sf"/>
</dbReference>
<dbReference type="Proteomes" id="UP000346198">
    <property type="component" value="Unassembled WGS sequence"/>
</dbReference>
<feature type="signal peptide" evidence="1">
    <location>
        <begin position="1"/>
        <end position="20"/>
    </location>
</feature>
<dbReference type="EMBL" id="CAAHFH010000002">
    <property type="protein sequence ID" value="VGO20710.1"/>
    <property type="molecule type" value="Genomic_DNA"/>
</dbReference>
<evidence type="ECO:0000313" key="3">
    <source>
        <dbReference type="Proteomes" id="UP000346198"/>
    </source>
</evidence>
<evidence type="ECO:0000256" key="1">
    <source>
        <dbReference type="SAM" id="SignalP"/>
    </source>
</evidence>
<sequence length="1083" mass="116093">MKKRLFMLLALAASLSVSMAQTIVNTGFTTPYTDGDLAGQQSWIAMPNTGVNAFDVTDAAGSGFADTVSTTLSTNGGNYVYRSTTGLGNATSDEWDGVMDFTLSVPVPDIGSGDAFRIGLSTSSTNGLGTGAGDLPLRFNTSNSGDISINDADGDSMLTIDAATLGWNPAATNLVTDQWRLSWKLRKTTVSDTYTMTCSMENLDNPTNFTGSGVSMVKTEAYASSGLHTVMGRPQFAEFGGTNSINITIDDLSVIKSSSQPVKLYPTPVTSEAGDAVVNLSWADVVEASSYDVKRSDTIDGTYSAVAGGSGITTNGFADATVINGNVYYYKVTSINGGITADSDPVLAEPDAPVTGLFLDTTFDTADGYTDGDLAGQDRWKAIADTGEKAFNVISSGDGFAETKTYSNEFSNALDRQVYYNKLTENGAANQWSGTVQFRLEATPNDGLYETNIVGAVTNIQTVAVIDRGQIFDFGLTSDSSTTLDPNGLKDVLIDVRMQGDADIDFGLNGYNSTQNTMLELKRSVLGWDPEWNNANESNAPVFNTEWITLNWSIRKTAIANTYSAVVSATIGTNTYSGIYQYTDSSDNNQPTEAYIAESVRFGMGHSKEADGITAAGGATNGIIHVNVDALSVTHTNASQTPTAPPYDLTGTLGDLSVTLEWLGGFEADSFDIYRSDTDADSLTFLDNVVGNSYEDTGLTDLRTYFYAVVAKYDGIGDSAASDQLIIRSLGFSEVLSWNSVGVVSSDANIPLTSIQVTNGILNVLGTYTDGAILAPSEGPGDYSGTAIYGIIQKKSDVEGVTPAFKTLRMRPAYFDNRINANGTPVGPSSQLLYMKAAAPIDMTAAEYQYEMTAAVNNQYRAAFRDSVSGKWYVSDGLDGNITELFIEDMTAVDWRELTLATLSSTNLMSGTDNPIVTPSFTSVDAVGLFLDNGSINHRPLTVVVKTGSAPSKYDLWTDGFGIYNADAARTNDYDHDGRNNVWEWGFDGNPILPNIQGVRDYDDVQVVGTNLVYIYPRLKSADRPDYFLTEDANLLYLPDFTDKEGDYTITAGGTWTNKPNLEIVTNMIPTADAVKFIKLNIE</sequence>